<organism evidence="3 4">
    <name type="scientific">Aspergillus sclerotiicarbonarius (strain CBS 121057 / IBT 28362)</name>
    <dbReference type="NCBI Taxonomy" id="1448318"/>
    <lineage>
        <taxon>Eukaryota</taxon>
        <taxon>Fungi</taxon>
        <taxon>Dikarya</taxon>
        <taxon>Ascomycota</taxon>
        <taxon>Pezizomycotina</taxon>
        <taxon>Eurotiomycetes</taxon>
        <taxon>Eurotiomycetidae</taxon>
        <taxon>Eurotiales</taxon>
        <taxon>Aspergillaceae</taxon>
        <taxon>Aspergillus</taxon>
        <taxon>Aspergillus subgen. Circumdati</taxon>
    </lineage>
</organism>
<name>A0A319F1G8_ASPSB</name>
<keyword evidence="4" id="KW-1185">Reference proteome</keyword>
<evidence type="ECO:0000256" key="2">
    <source>
        <dbReference type="SAM" id="Phobius"/>
    </source>
</evidence>
<evidence type="ECO:0000313" key="3">
    <source>
        <dbReference type="EMBL" id="PYI09029.1"/>
    </source>
</evidence>
<keyword evidence="2" id="KW-1133">Transmembrane helix</keyword>
<feature type="region of interest" description="Disordered" evidence="1">
    <location>
        <begin position="84"/>
        <end position="114"/>
    </location>
</feature>
<feature type="transmembrane region" description="Helical" evidence="2">
    <location>
        <begin position="30"/>
        <end position="56"/>
    </location>
</feature>
<dbReference type="VEuPathDB" id="FungiDB:BO78DRAFT_49044"/>
<proteinExistence type="predicted"/>
<evidence type="ECO:0000256" key="1">
    <source>
        <dbReference type="SAM" id="MobiDB-lite"/>
    </source>
</evidence>
<dbReference type="EMBL" id="KZ826330">
    <property type="protein sequence ID" value="PYI09029.1"/>
    <property type="molecule type" value="Genomic_DNA"/>
</dbReference>
<dbReference type="AlphaFoldDB" id="A0A319F1G8"/>
<evidence type="ECO:0000313" key="4">
    <source>
        <dbReference type="Proteomes" id="UP000248423"/>
    </source>
</evidence>
<keyword evidence="2" id="KW-0812">Transmembrane</keyword>
<keyword evidence="2" id="KW-0472">Membrane</keyword>
<accession>A0A319F1G8</accession>
<sequence length="114" mass="12719">MHHGLEMAPSIFFHRTNTLLGPGRGHQHRLLYASFTGVSTISGSTLVAFSAFILCIRAFSRAYSTYSCRSLAFRAVAPHEEVATSTEKLRPTPFLGRERIPSQECRRAQKGHLD</sequence>
<protein>
    <submittedName>
        <fullName evidence="3">Uncharacterized protein</fullName>
    </submittedName>
</protein>
<dbReference type="Proteomes" id="UP000248423">
    <property type="component" value="Unassembled WGS sequence"/>
</dbReference>
<reference evidence="3 4" key="1">
    <citation type="submission" date="2018-02" db="EMBL/GenBank/DDBJ databases">
        <title>The genomes of Aspergillus section Nigri reveals drivers in fungal speciation.</title>
        <authorList>
            <consortium name="DOE Joint Genome Institute"/>
            <person name="Vesth T.C."/>
            <person name="Nybo J."/>
            <person name="Theobald S."/>
            <person name="Brandl J."/>
            <person name="Frisvad J.C."/>
            <person name="Nielsen K.F."/>
            <person name="Lyhne E.K."/>
            <person name="Kogle M.E."/>
            <person name="Kuo A."/>
            <person name="Riley R."/>
            <person name="Clum A."/>
            <person name="Nolan M."/>
            <person name="Lipzen A."/>
            <person name="Salamov A."/>
            <person name="Henrissat B."/>
            <person name="Wiebenga A."/>
            <person name="De vries R.P."/>
            <person name="Grigoriev I.V."/>
            <person name="Mortensen U.H."/>
            <person name="Andersen M.R."/>
            <person name="Baker S.E."/>
        </authorList>
    </citation>
    <scope>NUCLEOTIDE SEQUENCE [LARGE SCALE GENOMIC DNA]</scope>
    <source>
        <strain evidence="3 4">CBS 121057</strain>
    </source>
</reference>
<gene>
    <name evidence="3" type="ORF">BO78DRAFT_49044</name>
</gene>